<feature type="chain" id="PRO_5043362604" evidence="2">
    <location>
        <begin position="19"/>
        <end position="149"/>
    </location>
</feature>
<dbReference type="EMBL" id="JAOTOJ010000013">
    <property type="protein sequence ID" value="KAK9393694.1"/>
    <property type="molecule type" value="Genomic_DNA"/>
</dbReference>
<dbReference type="Proteomes" id="UP001474421">
    <property type="component" value="Unassembled WGS sequence"/>
</dbReference>
<comment type="caution">
    <text evidence="3">The sequence shown here is derived from an EMBL/GenBank/DDBJ whole genome shotgun (WGS) entry which is preliminary data.</text>
</comment>
<evidence type="ECO:0000313" key="4">
    <source>
        <dbReference type="Proteomes" id="UP001474421"/>
    </source>
</evidence>
<feature type="non-terminal residue" evidence="3">
    <location>
        <position position="1"/>
    </location>
</feature>
<reference evidence="3 4" key="1">
    <citation type="journal article" date="2024" name="Proc. Natl. Acad. Sci. U.S.A.">
        <title>The genetic regulatory architecture and epigenomic basis for age-related changes in rattlesnake venom.</title>
        <authorList>
            <person name="Hogan M.P."/>
            <person name="Holding M.L."/>
            <person name="Nystrom G.S."/>
            <person name="Colston T.J."/>
            <person name="Bartlett D.A."/>
            <person name="Mason A.J."/>
            <person name="Ellsworth S.A."/>
            <person name="Rautsaw R.M."/>
            <person name="Lawrence K.C."/>
            <person name="Strickland J.L."/>
            <person name="He B."/>
            <person name="Fraser P."/>
            <person name="Margres M.J."/>
            <person name="Gilbert D.M."/>
            <person name="Gibbs H.L."/>
            <person name="Parkinson C.L."/>
            <person name="Rokyta D.R."/>
        </authorList>
    </citation>
    <scope>NUCLEOTIDE SEQUENCE [LARGE SCALE GENOMIC DNA]</scope>
    <source>
        <strain evidence="3">DRR0105</strain>
    </source>
</reference>
<organism evidence="3 4">
    <name type="scientific">Crotalus adamanteus</name>
    <name type="common">Eastern diamondback rattlesnake</name>
    <dbReference type="NCBI Taxonomy" id="8729"/>
    <lineage>
        <taxon>Eukaryota</taxon>
        <taxon>Metazoa</taxon>
        <taxon>Chordata</taxon>
        <taxon>Craniata</taxon>
        <taxon>Vertebrata</taxon>
        <taxon>Euteleostomi</taxon>
        <taxon>Lepidosauria</taxon>
        <taxon>Squamata</taxon>
        <taxon>Bifurcata</taxon>
        <taxon>Unidentata</taxon>
        <taxon>Episquamata</taxon>
        <taxon>Toxicofera</taxon>
        <taxon>Serpentes</taxon>
        <taxon>Colubroidea</taxon>
        <taxon>Viperidae</taxon>
        <taxon>Crotalinae</taxon>
        <taxon>Crotalus</taxon>
    </lineage>
</organism>
<sequence length="149" mass="15464">AASRSAALWLLLSLPVYGGPGEAGSCGGLRHVGDIQNIDKGRLGSKSSAFTFTQRCSLQQSPLLPTAPPAPGQLSAIGSDLRNQPVSRPPPASACALGIDGREKLLNYSSHHPQREPAGARLTAPEMPAAGSLRRQRPGQTRGPEAAAR</sequence>
<gene>
    <name evidence="3" type="ORF">NXF25_016146</name>
</gene>
<proteinExistence type="predicted"/>
<keyword evidence="2" id="KW-0732">Signal</keyword>
<protein>
    <submittedName>
        <fullName evidence="3">Uncharacterized protein</fullName>
    </submittedName>
</protein>
<evidence type="ECO:0000256" key="1">
    <source>
        <dbReference type="SAM" id="MobiDB-lite"/>
    </source>
</evidence>
<name>A0AAW1AUZ0_CROAD</name>
<dbReference type="AlphaFoldDB" id="A0AAW1AUZ0"/>
<accession>A0AAW1AUZ0</accession>
<feature type="region of interest" description="Disordered" evidence="1">
    <location>
        <begin position="61"/>
        <end position="149"/>
    </location>
</feature>
<keyword evidence="4" id="KW-1185">Reference proteome</keyword>
<evidence type="ECO:0000313" key="3">
    <source>
        <dbReference type="EMBL" id="KAK9393694.1"/>
    </source>
</evidence>
<evidence type="ECO:0000256" key="2">
    <source>
        <dbReference type="SAM" id="SignalP"/>
    </source>
</evidence>
<feature type="signal peptide" evidence="2">
    <location>
        <begin position="1"/>
        <end position="18"/>
    </location>
</feature>